<proteinExistence type="predicted"/>
<reference evidence="3" key="1">
    <citation type="submission" date="2016-10" db="EMBL/GenBank/DDBJ databases">
        <authorList>
            <person name="Varghese N."/>
            <person name="Submissions S."/>
        </authorList>
    </citation>
    <scope>NUCLEOTIDE SEQUENCE [LARGE SCALE GENOMIC DNA]</scope>
    <source>
        <strain evidence="3">DSM 217</strain>
    </source>
</reference>
<dbReference type="AlphaFoldDB" id="A0A1H3DNI8"/>
<dbReference type="Proteomes" id="UP000198816">
    <property type="component" value="Unassembled WGS sequence"/>
</dbReference>
<evidence type="ECO:0000256" key="1">
    <source>
        <dbReference type="SAM" id="Phobius"/>
    </source>
</evidence>
<dbReference type="EMBL" id="FNNZ01000054">
    <property type="protein sequence ID" value="SDX67951.1"/>
    <property type="molecule type" value="Genomic_DNA"/>
</dbReference>
<sequence length="124" mass="13524">MRAFLNRHSSTMLHPWAGAWVAVPVVVVLTRIGYDRHELSAYAALAGALMAILGVLTLGRPLLRLGYDEWLRQSRIIDGGHVAPTPEEQKAELEERRDAQAIQLSGPLLVILGTLLNGTSGFLS</sequence>
<protein>
    <submittedName>
        <fullName evidence="2">Uncharacterized protein</fullName>
    </submittedName>
</protein>
<dbReference type="RefSeq" id="WP_093038550.1">
    <property type="nucleotide sequence ID" value="NZ_FNNZ01000054.1"/>
</dbReference>
<keyword evidence="1" id="KW-0812">Transmembrane</keyword>
<dbReference type="STRING" id="1058.SAMN05421783_1549"/>
<evidence type="ECO:0000313" key="2">
    <source>
        <dbReference type="EMBL" id="SDX67951.1"/>
    </source>
</evidence>
<organism evidence="2 3">
    <name type="scientific">Thiocapsa roseopersicina</name>
    <dbReference type="NCBI Taxonomy" id="1058"/>
    <lineage>
        <taxon>Bacteria</taxon>
        <taxon>Pseudomonadati</taxon>
        <taxon>Pseudomonadota</taxon>
        <taxon>Gammaproteobacteria</taxon>
        <taxon>Chromatiales</taxon>
        <taxon>Chromatiaceae</taxon>
        <taxon>Thiocapsa</taxon>
    </lineage>
</organism>
<keyword evidence="3" id="KW-1185">Reference proteome</keyword>
<feature type="transmembrane region" description="Helical" evidence="1">
    <location>
        <begin position="40"/>
        <end position="63"/>
    </location>
</feature>
<keyword evidence="1" id="KW-0472">Membrane</keyword>
<keyword evidence="1" id="KW-1133">Transmembrane helix</keyword>
<evidence type="ECO:0000313" key="3">
    <source>
        <dbReference type="Proteomes" id="UP000198816"/>
    </source>
</evidence>
<feature type="transmembrane region" description="Helical" evidence="1">
    <location>
        <begin position="12"/>
        <end position="34"/>
    </location>
</feature>
<accession>A0A1H3DNI8</accession>
<name>A0A1H3DNI8_THIRO</name>
<gene>
    <name evidence="2" type="ORF">SAMN05421783_1549</name>
</gene>